<organism evidence="2 3">
    <name type="scientific">Bacillus cereus VD133</name>
    <dbReference type="NCBI Taxonomy" id="1053233"/>
    <lineage>
        <taxon>Bacteria</taxon>
        <taxon>Bacillati</taxon>
        <taxon>Bacillota</taxon>
        <taxon>Bacilli</taxon>
        <taxon>Bacillales</taxon>
        <taxon>Bacillaceae</taxon>
        <taxon>Bacillus</taxon>
        <taxon>Bacillus cereus group</taxon>
    </lineage>
</organism>
<feature type="domain" description="Gfo/Idh/MocA-like oxidoreductase N-terminal" evidence="1">
    <location>
        <begin position="8"/>
        <end position="110"/>
    </location>
</feature>
<dbReference type="Pfam" id="PF01408">
    <property type="entry name" value="GFO_IDH_MocA"/>
    <property type="match status" value="1"/>
</dbReference>
<evidence type="ECO:0000313" key="2">
    <source>
        <dbReference type="EMBL" id="EOO24826.1"/>
    </source>
</evidence>
<dbReference type="GO" id="GO:0000166">
    <property type="term" value="F:nucleotide binding"/>
    <property type="evidence" value="ECO:0007669"/>
    <property type="project" value="InterPro"/>
</dbReference>
<dbReference type="PANTHER" id="PTHR43377">
    <property type="entry name" value="BILIVERDIN REDUCTASE A"/>
    <property type="match status" value="1"/>
</dbReference>
<dbReference type="AlphaFoldDB" id="A0A9W5UZ60"/>
<gene>
    <name evidence="2" type="ORF">IIU_06596</name>
</gene>
<dbReference type="InterPro" id="IPR051450">
    <property type="entry name" value="Gfo/Idh/MocA_Oxidoreductases"/>
</dbReference>
<dbReference type="RefSeq" id="WP_016110301.1">
    <property type="nucleotide sequence ID" value="NZ_KB976174.1"/>
</dbReference>
<reference evidence="2 3" key="1">
    <citation type="submission" date="2012-12" db="EMBL/GenBank/DDBJ databases">
        <title>The Genome Sequence of Bacillus cereus VD133.</title>
        <authorList>
            <consortium name="The Broad Institute Genome Sequencing Platform"/>
            <consortium name="The Broad Institute Genome Sequencing Center for Infectious Disease"/>
            <person name="Feldgarden M."/>
            <person name="Van der Auwera G.A."/>
            <person name="Mahillon J."/>
            <person name="Duprez V."/>
            <person name="Timmery S."/>
            <person name="Mattelet C."/>
            <person name="Dierick K."/>
            <person name="Sun M."/>
            <person name="Yu Z."/>
            <person name="Zhu L."/>
            <person name="Hu X."/>
            <person name="Shank E.B."/>
            <person name="Swiecicka I."/>
            <person name="Hansen B.M."/>
            <person name="Andrup L."/>
            <person name="Walker B."/>
            <person name="Young S.K."/>
            <person name="Zeng Q."/>
            <person name="Gargeya S."/>
            <person name="Fitzgerald M."/>
            <person name="Haas B."/>
            <person name="Abouelleil A."/>
            <person name="Alvarado L."/>
            <person name="Arachchi H.M."/>
            <person name="Berlin A.M."/>
            <person name="Chapman S.B."/>
            <person name="Dewar J."/>
            <person name="Goldberg J."/>
            <person name="Griggs A."/>
            <person name="Gujja S."/>
            <person name="Hansen M."/>
            <person name="Howarth C."/>
            <person name="Imamovic A."/>
            <person name="Larimer J."/>
            <person name="McCowan C."/>
            <person name="Murphy C."/>
            <person name="Neiman D."/>
            <person name="Pearson M."/>
            <person name="Priest M."/>
            <person name="Roberts A."/>
            <person name="Saif S."/>
            <person name="Shea T."/>
            <person name="Sisk P."/>
            <person name="Sykes S."/>
            <person name="Wortman J."/>
            <person name="Nusbaum C."/>
            <person name="Birren B."/>
        </authorList>
    </citation>
    <scope>NUCLEOTIDE SEQUENCE [LARGE SCALE GENOMIC DNA]</scope>
    <source>
        <strain evidence="2 3">VD133</strain>
    </source>
</reference>
<dbReference type="InterPro" id="IPR000683">
    <property type="entry name" value="Gfo/Idh/MocA-like_OxRdtase_N"/>
</dbReference>
<dbReference type="EMBL" id="AHFB01000149">
    <property type="protein sequence ID" value="EOO24826.1"/>
    <property type="molecule type" value="Genomic_DNA"/>
</dbReference>
<dbReference type="SUPFAM" id="SSF51735">
    <property type="entry name" value="NAD(P)-binding Rossmann-fold domains"/>
    <property type="match status" value="1"/>
</dbReference>
<evidence type="ECO:0000259" key="1">
    <source>
        <dbReference type="Pfam" id="PF01408"/>
    </source>
</evidence>
<dbReference type="PANTHER" id="PTHR43377:SF1">
    <property type="entry name" value="BILIVERDIN REDUCTASE A"/>
    <property type="match status" value="1"/>
</dbReference>
<accession>A0A9W5UZ60</accession>
<sequence>MNQLAPSVLIMGYGKIGKMKANIWKNFGVHVIVSDISENQIQQAQIDGFQVSTNPFHIGYDFVDVCTPSNTHIEILKQIVRKKVRCKRVVIEKPLFNTMQDKKVLYQLLDNDPSLYEKIIVNEQYYRSKTIERLQQLLLNKKVTHIEITMSKNRKTDIEHGRFVDSSLGAFGIELPHILAILEMLDTSIEKMQVIKNILYMDSNDANNQGIRIEYIDNKGTTVVINSFLGNFKVSPQNQIVDNTITDRHVFIEGQDFTYKAILDPHPSSERLFAELKLDNKSIWIRDDMLTENISDMIRNKMVTGCKLESAIGQSEQIISLFNDVQIIKIMKEDD</sequence>
<dbReference type="Gene3D" id="3.40.50.720">
    <property type="entry name" value="NAD(P)-binding Rossmann-like Domain"/>
    <property type="match status" value="1"/>
</dbReference>
<proteinExistence type="predicted"/>
<evidence type="ECO:0000313" key="3">
    <source>
        <dbReference type="Proteomes" id="UP000014018"/>
    </source>
</evidence>
<dbReference type="InterPro" id="IPR036291">
    <property type="entry name" value="NAD(P)-bd_dom_sf"/>
</dbReference>
<protein>
    <recommendedName>
        <fullName evidence="1">Gfo/Idh/MocA-like oxidoreductase N-terminal domain-containing protein</fullName>
    </recommendedName>
</protein>
<name>A0A9W5UZ60_BACCE</name>
<comment type="caution">
    <text evidence="2">The sequence shown here is derived from an EMBL/GenBank/DDBJ whole genome shotgun (WGS) entry which is preliminary data.</text>
</comment>
<dbReference type="Proteomes" id="UP000014018">
    <property type="component" value="Unassembled WGS sequence"/>
</dbReference>